<dbReference type="PANTHER" id="PTHR47178:SF1">
    <property type="entry name" value="FAD-BINDING DOMAIN-CONTAINING PROTEIN-RELATED"/>
    <property type="match status" value="1"/>
</dbReference>
<dbReference type="EMBL" id="JAUKTV010000006">
    <property type="protein sequence ID" value="KAK0736459.1"/>
    <property type="molecule type" value="Genomic_DNA"/>
</dbReference>
<comment type="cofactor">
    <cofactor evidence="1">
        <name>FAD</name>
        <dbReference type="ChEBI" id="CHEBI:57692"/>
    </cofactor>
</comment>
<name>A0AA40ECL6_9PEZI</name>
<accession>A0AA40ECL6</accession>
<dbReference type="InterPro" id="IPR036188">
    <property type="entry name" value="FAD/NAD-bd_sf"/>
</dbReference>
<evidence type="ECO:0000256" key="1">
    <source>
        <dbReference type="ARBA" id="ARBA00001974"/>
    </source>
</evidence>
<keyword evidence="2" id="KW-0285">Flavoprotein</keyword>
<organism evidence="7 8">
    <name type="scientific">Apiosordaria backusii</name>
    <dbReference type="NCBI Taxonomy" id="314023"/>
    <lineage>
        <taxon>Eukaryota</taxon>
        <taxon>Fungi</taxon>
        <taxon>Dikarya</taxon>
        <taxon>Ascomycota</taxon>
        <taxon>Pezizomycotina</taxon>
        <taxon>Sordariomycetes</taxon>
        <taxon>Sordariomycetidae</taxon>
        <taxon>Sordariales</taxon>
        <taxon>Lasiosphaeriaceae</taxon>
        <taxon>Apiosordaria</taxon>
    </lineage>
</organism>
<keyword evidence="5" id="KW-0503">Monooxygenase</keyword>
<reference evidence="7" key="1">
    <citation type="submission" date="2023-06" db="EMBL/GenBank/DDBJ databases">
        <title>Genome-scale phylogeny and comparative genomics of the fungal order Sordariales.</title>
        <authorList>
            <consortium name="Lawrence Berkeley National Laboratory"/>
            <person name="Hensen N."/>
            <person name="Bonometti L."/>
            <person name="Westerberg I."/>
            <person name="Brannstrom I.O."/>
            <person name="Guillou S."/>
            <person name="Cros-Aarteil S."/>
            <person name="Calhoun S."/>
            <person name="Haridas S."/>
            <person name="Kuo A."/>
            <person name="Mondo S."/>
            <person name="Pangilinan J."/>
            <person name="Riley R."/>
            <person name="Labutti K."/>
            <person name="Andreopoulos B."/>
            <person name="Lipzen A."/>
            <person name="Chen C."/>
            <person name="Yanf M."/>
            <person name="Daum C."/>
            <person name="Ng V."/>
            <person name="Clum A."/>
            <person name="Steindorff A."/>
            <person name="Ohm R."/>
            <person name="Martin F."/>
            <person name="Silar P."/>
            <person name="Natvig D."/>
            <person name="Lalanne C."/>
            <person name="Gautier V."/>
            <person name="Ament-Velasquez S.L."/>
            <person name="Kruys A."/>
            <person name="Hutchinson M.I."/>
            <person name="Powell A.J."/>
            <person name="Barry K."/>
            <person name="Miller A.N."/>
            <person name="Grigoriev I.V."/>
            <person name="Debuchy R."/>
            <person name="Gladieux P."/>
            <person name="Thoren M.H."/>
            <person name="Johannesson H."/>
        </authorList>
    </citation>
    <scope>NUCLEOTIDE SEQUENCE</scope>
    <source>
        <strain evidence="7">CBS 540.89</strain>
    </source>
</reference>
<dbReference type="SUPFAM" id="SSF51905">
    <property type="entry name" value="FAD/NAD(P)-binding domain"/>
    <property type="match status" value="1"/>
</dbReference>
<proteinExistence type="predicted"/>
<keyword evidence="3" id="KW-0274">FAD</keyword>
<dbReference type="PRINTS" id="PR00420">
    <property type="entry name" value="RNGMNOXGNASE"/>
</dbReference>
<dbReference type="PANTHER" id="PTHR47178">
    <property type="entry name" value="MONOOXYGENASE, FAD-BINDING"/>
    <property type="match status" value="1"/>
</dbReference>
<sequence>MGSIDQRPILIIGSGVSGLLLAQHLRKSSVPFRLYERDSDLTTRGLGWGLTLHWSLPAVRSLLPEDLVSRLPEAYVDRSAVEEGRPSTFPFFDLSTGELKASTPNTDESQRIRVSRDKFRRLLATGLDIQWGKGATGKVETDEQDGSVRVHFGDGTISEKGSIVVACDGGSSRLRQALFPGSEKFKIPVRLMGVKVECTPEEIEPLRKLDPYFLQGAASENDTFVYFSTLDAPGNGTGSDTYTCQIVVSWPIRDNFFNSASPIPFPETNLESIQLIKTFASTWAEPFRSLALQIPEQTTEVKCLDLYDWPPPKNLRTAGKVVLVGDALHPMAMYRGEGANHAIIDVKEFVDTVLPHLGDSQTGLRKALDAYEDTAVARTRPAVLASRQACLDAHEWEKIGPASPLLSKRAMNVGFDEGTMKLIV</sequence>
<evidence type="ECO:0000256" key="4">
    <source>
        <dbReference type="ARBA" id="ARBA00023002"/>
    </source>
</evidence>
<evidence type="ECO:0000313" key="7">
    <source>
        <dbReference type="EMBL" id="KAK0736459.1"/>
    </source>
</evidence>
<dbReference type="GO" id="GO:0004497">
    <property type="term" value="F:monooxygenase activity"/>
    <property type="evidence" value="ECO:0007669"/>
    <property type="project" value="UniProtKB-KW"/>
</dbReference>
<keyword evidence="4" id="KW-0560">Oxidoreductase</keyword>
<dbReference type="Pfam" id="PF01494">
    <property type="entry name" value="FAD_binding_3"/>
    <property type="match status" value="1"/>
</dbReference>
<protein>
    <recommendedName>
        <fullName evidence="6">FAD-binding domain-containing protein</fullName>
    </recommendedName>
</protein>
<evidence type="ECO:0000256" key="3">
    <source>
        <dbReference type="ARBA" id="ARBA00022827"/>
    </source>
</evidence>
<keyword evidence="8" id="KW-1185">Reference proteome</keyword>
<evidence type="ECO:0000256" key="2">
    <source>
        <dbReference type="ARBA" id="ARBA00022630"/>
    </source>
</evidence>
<dbReference type="GO" id="GO:0071949">
    <property type="term" value="F:FAD binding"/>
    <property type="evidence" value="ECO:0007669"/>
    <property type="project" value="InterPro"/>
</dbReference>
<dbReference type="Gene3D" id="3.50.50.60">
    <property type="entry name" value="FAD/NAD(P)-binding domain"/>
    <property type="match status" value="1"/>
</dbReference>
<evidence type="ECO:0000256" key="5">
    <source>
        <dbReference type="ARBA" id="ARBA00023033"/>
    </source>
</evidence>
<dbReference type="Proteomes" id="UP001172159">
    <property type="component" value="Unassembled WGS sequence"/>
</dbReference>
<comment type="caution">
    <text evidence="7">The sequence shown here is derived from an EMBL/GenBank/DDBJ whole genome shotgun (WGS) entry which is preliminary data.</text>
</comment>
<dbReference type="InterPro" id="IPR002938">
    <property type="entry name" value="FAD-bd"/>
</dbReference>
<feature type="domain" description="FAD-binding" evidence="6">
    <location>
        <begin position="8"/>
        <end position="198"/>
    </location>
</feature>
<evidence type="ECO:0000259" key="6">
    <source>
        <dbReference type="Pfam" id="PF01494"/>
    </source>
</evidence>
<dbReference type="AlphaFoldDB" id="A0AA40ECL6"/>
<evidence type="ECO:0000313" key="8">
    <source>
        <dbReference type="Proteomes" id="UP001172159"/>
    </source>
</evidence>
<gene>
    <name evidence="7" type="ORF">B0T21DRAFT_411636</name>
</gene>